<feature type="transmembrane region" description="Helical" evidence="11">
    <location>
        <begin position="387"/>
        <end position="409"/>
    </location>
</feature>
<protein>
    <submittedName>
        <fullName evidence="13">Chloride channel protein</fullName>
    </submittedName>
</protein>
<dbReference type="InterPro" id="IPR014743">
    <property type="entry name" value="Cl-channel_core"/>
</dbReference>
<dbReference type="EMBL" id="BLAX01000001">
    <property type="protein sequence ID" value="GET31793.1"/>
    <property type="molecule type" value="Genomic_DNA"/>
</dbReference>
<sequence>MRIMKNLADIPVTIREWRLKHLNEHQLTILLSLTVGLLSGLAAILLKNAIHLANHYLTHDFSSYGQSYQYLAYPFIGILVTTLFVKYVVKDDIGHGVSKILFAISNKKSIIKVHNTFTSMIASVITIGFGGSVGAEAPVVLTGSSIGSNIARMFRLNYRMMTLMVGCGAAGAIAGIFKAPLAGLLFAIEVLMLDLTMSSLIPLLISAVTSATLTFFFMGQGYHFTFKLAESFDIKNVPWYILLGVFCGFISLLFTRGSMYIEGKFHKIRNPLMKVLIGGGILGILVFLFPSLWGEGYFSIDAILNERSAEILKNSIFVGLQDNHVLFLVIIAVILVMKVVASAVTTGAGGIGGIFAPTLFMGGMAGFLLAQLLLFGNISVPARNFALVGMAGAMAGVMHAPMTAIFLIAEITGGFSLFVPLMITSAVSYLTIMPFEQHSIYHIRLAQRGELITHDKDKAILTLLKLRNVIETDLQTVSVDANLGELVKVISKSKRNIFPVVDKNNRFEGIVLLDDIREIMFNNEMYDKTFVTDVMTMPPTTVSKDERMESVMKKFHETRAWNLPVLEDGKYIGFISKATIFNAYRNVLVHFSE</sequence>
<evidence type="ECO:0000259" key="12">
    <source>
        <dbReference type="PROSITE" id="PS51371"/>
    </source>
</evidence>
<feature type="transmembrane region" description="Helical" evidence="11">
    <location>
        <begin position="200"/>
        <end position="218"/>
    </location>
</feature>
<dbReference type="Pfam" id="PF00571">
    <property type="entry name" value="CBS"/>
    <property type="match status" value="2"/>
</dbReference>
<keyword evidence="2" id="KW-0813">Transport</keyword>
<feature type="transmembrane region" description="Helical" evidence="11">
    <location>
        <begin position="325"/>
        <end position="348"/>
    </location>
</feature>
<dbReference type="CDD" id="cd00400">
    <property type="entry name" value="Voltage_gated_ClC"/>
    <property type="match status" value="1"/>
</dbReference>
<evidence type="ECO:0000256" key="9">
    <source>
        <dbReference type="ARBA" id="ARBA00023303"/>
    </source>
</evidence>
<keyword evidence="9" id="KW-0407">Ion channel</keyword>
<evidence type="ECO:0000256" key="4">
    <source>
        <dbReference type="ARBA" id="ARBA00022989"/>
    </source>
</evidence>
<feature type="transmembrane region" description="Helical" evidence="11">
    <location>
        <begin position="70"/>
        <end position="89"/>
    </location>
</feature>
<keyword evidence="14" id="KW-1185">Reference proteome</keyword>
<keyword evidence="7" id="KW-0869">Chloride channel</keyword>
<dbReference type="InterPro" id="IPR001807">
    <property type="entry name" value="ClC"/>
</dbReference>
<dbReference type="Pfam" id="PF00654">
    <property type="entry name" value="Voltage_CLC"/>
    <property type="match status" value="1"/>
</dbReference>
<evidence type="ECO:0000256" key="1">
    <source>
        <dbReference type="ARBA" id="ARBA00004141"/>
    </source>
</evidence>
<feature type="domain" description="CBS" evidence="12">
    <location>
        <begin position="470"/>
        <end position="528"/>
    </location>
</feature>
<dbReference type="Proteomes" id="UP000391834">
    <property type="component" value="Unassembled WGS sequence"/>
</dbReference>
<dbReference type="PROSITE" id="PS51371">
    <property type="entry name" value="CBS"/>
    <property type="match status" value="2"/>
</dbReference>
<evidence type="ECO:0000256" key="3">
    <source>
        <dbReference type="ARBA" id="ARBA00022692"/>
    </source>
</evidence>
<feature type="transmembrane region" description="Helical" evidence="11">
    <location>
        <begin position="415"/>
        <end position="435"/>
    </location>
</feature>
<dbReference type="PRINTS" id="PR00762">
    <property type="entry name" value="CLCHANNEL"/>
</dbReference>
<dbReference type="Gene3D" id="1.10.3080.10">
    <property type="entry name" value="Clc chloride channel"/>
    <property type="match status" value="1"/>
</dbReference>
<dbReference type="InterPro" id="IPR000644">
    <property type="entry name" value="CBS_dom"/>
</dbReference>
<evidence type="ECO:0000256" key="7">
    <source>
        <dbReference type="ARBA" id="ARBA00023173"/>
    </source>
</evidence>
<gene>
    <name evidence="13" type="ORF">PbJCM13498_06560</name>
</gene>
<evidence type="ECO:0000256" key="11">
    <source>
        <dbReference type="SAM" id="Phobius"/>
    </source>
</evidence>
<evidence type="ECO:0000256" key="8">
    <source>
        <dbReference type="ARBA" id="ARBA00023214"/>
    </source>
</evidence>
<dbReference type="SUPFAM" id="SSF54631">
    <property type="entry name" value="CBS-domain pair"/>
    <property type="match status" value="1"/>
</dbReference>
<reference evidence="13 14" key="1">
    <citation type="submission" date="2019-10" db="EMBL/GenBank/DDBJ databases">
        <title>Prolixibacter strains distinguished by the presence of nitrate reductase genes were adept at nitrate-dependent anaerobic corrosion of metallic iron and carbon steel.</title>
        <authorList>
            <person name="Iino T."/>
            <person name="Shono N."/>
            <person name="Ito K."/>
            <person name="Nakamura R."/>
            <person name="Sueoka K."/>
            <person name="Harayama S."/>
            <person name="Ohkuma M."/>
        </authorList>
    </citation>
    <scope>NUCLEOTIDE SEQUENCE [LARGE SCALE GENOMIC DNA]</scope>
    <source>
        <strain evidence="13 14">JCM 13498</strain>
    </source>
</reference>
<evidence type="ECO:0000313" key="14">
    <source>
        <dbReference type="Proteomes" id="UP000391834"/>
    </source>
</evidence>
<keyword evidence="3 11" id="KW-0812">Transmembrane</keyword>
<dbReference type="InterPro" id="IPR046342">
    <property type="entry name" value="CBS_dom_sf"/>
</dbReference>
<keyword evidence="4 11" id="KW-1133">Transmembrane helix</keyword>
<comment type="caution">
    <text evidence="13">The sequence shown here is derived from an EMBL/GenBank/DDBJ whole genome shotgun (WGS) entry which is preliminary data.</text>
</comment>
<dbReference type="AlphaFoldDB" id="A0A5M4AVY0"/>
<dbReference type="PANTHER" id="PTHR43427">
    <property type="entry name" value="CHLORIDE CHANNEL PROTEIN CLC-E"/>
    <property type="match status" value="1"/>
</dbReference>
<keyword evidence="6 11" id="KW-0472">Membrane</keyword>
<dbReference type="PANTHER" id="PTHR43427:SF6">
    <property type="entry name" value="CHLORIDE CHANNEL PROTEIN CLC-E"/>
    <property type="match status" value="1"/>
</dbReference>
<dbReference type="SUPFAM" id="SSF81340">
    <property type="entry name" value="Clc chloride channel"/>
    <property type="match status" value="1"/>
</dbReference>
<evidence type="ECO:0000256" key="10">
    <source>
        <dbReference type="PROSITE-ProRule" id="PRU00703"/>
    </source>
</evidence>
<feature type="transmembrane region" description="Helical" evidence="11">
    <location>
        <begin position="162"/>
        <end position="188"/>
    </location>
</feature>
<feature type="domain" description="CBS" evidence="12">
    <location>
        <begin position="535"/>
        <end position="593"/>
    </location>
</feature>
<keyword evidence="5" id="KW-0406">Ion transport</keyword>
<feature type="transmembrane region" description="Helical" evidence="11">
    <location>
        <begin position="354"/>
        <end position="375"/>
    </location>
</feature>
<dbReference type="InterPro" id="IPR050368">
    <property type="entry name" value="ClC-type_chloride_channel"/>
</dbReference>
<accession>A0A5M4AVY0</accession>
<dbReference type="GO" id="GO:0005254">
    <property type="term" value="F:chloride channel activity"/>
    <property type="evidence" value="ECO:0007669"/>
    <property type="project" value="UniProtKB-KW"/>
</dbReference>
<keyword evidence="10" id="KW-0129">CBS domain</keyword>
<name>A0A5M4AVY0_9BACT</name>
<comment type="subcellular location">
    <subcellularLocation>
        <location evidence="1">Membrane</location>
        <topology evidence="1">Multi-pass membrane protein</topology>
    </subcellularLocation>
</comment>
<feature type="transmembrane region" description="Helical" evidence="11">
    <location>
        <begin position="281"/>
        <end position="304"/>
    </location>
</feature>
<evidence type="ECO:0000256" key="6">
    <source>
        <dbReference type="ARBA" id="ARBA00023136"/>
    </source>
</evidence>
<dbReference type="GO" id="GO:0034707">
    <property type="term" value="C:chloride channel complex"/>
    <property type="evidence" value="ECO:0007669"/>
    <property type="project" value="UniProtKB-KW"/>
</dbReference>
<evidence type="ECO:0000256" key="2">
    <source>
        <dbReference type="ARBA" id="ARBA00022448"/>
    </source>
</evidence>
<evidence type="ECO:0000313" key="13">
    <source>
        <dbReference type="EMBL" id="GET31793.1"/>
    </source>
</evidence>
<evidence type="ECO:0000256" key="5">
    <source>
        <dbReference type="ARBA" id="ARBA00023065"/>
    </source>
</evidence>
<proteinExistence type="predicted"/>
<dbReference type="SMART" id="SM00116">
    <property type="entry name" value="CBS"/>
    <property type="match status" value="2"/>
</dbReference>
<organism evidence="13 14">
    <name type="scientific">Prolixibacter bellariivorans</name>
    <dbReference type="NCBI Taxonomy" id="314319"/>
    <lineage>
        <taxon>Bacteria</taxon>
        <taxon>Pseudomonadati</taxon>
        <taxon>Bacteroidota</taxon>
        <taxon>Bacteroidia</taxon>
        <taxon>Marinilabiliales</taxon>
        <taxon>Prolixibacteraceae</taxon>
        <taxon>Prolixibacter</taxon>
    </lineage>
</organism>
<feature type="transmembrane region" description="Helical" evidence="11">
    <location>
        <begin position="239"/>
        <end position="261"/>
    </location>
</feature>
<feature type="transmembrane region" description="Helical" evidence="11">
    <location>
        <begin position="27"/>
        <end position="50"/>
    </location>
</feature>
<dbReference type="Gene3D" id="3.10.580.10">
    <property type="entry name" value="CBS-domain"/>
    <property type="match status" value="1"/>
</dbReference>
<keyword evidence="8" id="KW-0868">Chloride</keyword>